<evidence type="ECO:0000313" key="2">
    <source>
        <dbReference type="EMBL" id="MBB4911659.1"/>
    </source>
</evidence>
<keyword evidence="1" id="KW-0472">Membrane</keyword>
<keyword evidence="1" id="KW-0812">Transmembrane</keyword>
<dbReference type="AlphaFoldDB" id="A0A7W7QE79"/>
<dbReference type="InterPro" id="IPR026898">
    <property type="entry name" value="PrsW"/>
</dbReference>
<feature type="transmembrane region" description="Helical" evidence="1">
    <location>
        <begin position="294"/>
        <end position="312"/>
    </location>
</feature>
<protein>
    <submittedName>
        <fullName evidence="2">RsiW-degrading membrane proteinase PrsW (M82 family)</fullName>
    </submittedName>
</protein>
<organism evidence="2 3">
    <name type="scientific">Actinophytocola algeriensis</name>
    <dbReference type="NCBI Taxonomy" id="1768010"/>
    <lineage>
        <taxon>Bacteria</taxon>
        <taxon>Bacillati</taxon>
        <taxon>Actinomycetota</taxon>
        <taxon>Actinomycetes</taxon>
        <taxon>Pseudonocardiales</taxon>
        <taxon>Pseudonocardiaceae</taxon>
    </lineage>
</organism>
<reference evidence="2 3" key="1">
    <citation type="submission" date="2020-08" db="EMBL/GenBank/DDBJ databases">
        <title>Genomic Encyclopedia of Type Strains, Phase III (KMG-III): the genomes of soil and plant-associated and newly described type strains.</title>
        <authorList>
            <person name="Whitman W."/>
        </authorList>
    </citation>
    <scope>NUCLEOTIDE SEQUENCE [LARGE SCALE GENOMIC DNA]</scope>
    <source>
        <strain evidence="2 3">CECT 8960</strain>
    </source>
</reference>
<keyword evidence="1" id="KW-1133">Transmembrane helix</keyword>
<dbReference type="PANTHER" id="PTHR36844">
    <property type="entry name" value="PROTEASE PRSW"/>
    <property type="match status" value="1"/>
</dbReference>
<dbReference type="Pfam" id="PF13367">
    <property type="entry name" value="PrsW-protease"/>
    <property type="match status" value="1"/>
</dbReference>
<feature type="transmembrane region" description="Helical" evidence="1">
    <location>
        <begin position="261"/>
        <end position="282"/>
    </location>
</feature>
<feature type="transmembrane region" description="Helical" evidence="1">
    <location>
        <begin position="224"/>
        <end position="241"/>
    </location>
</feature>
<dbReference type="Proteomes" id="UP000520767">
    <property type="component" value="Unassembled WGS sequence"/>
</dbReference>
<dbReference type="GO" id="GO:0008233">
    <property type="term" value="F:peptidase activity"/>
    <property type="evidence" value="ECO:0007669"/>
    <property type="project" value="InterPro"/>
</dbReference>
<feature type="transmembrane region" description="Helical" evidence="1">
    <location>
        <begin position="98"/>
        <end position="116"/>
    </location>
</feature>
<feature type="transmembrane region" description="Helical" evidence="1">
    <location>
        <begin position="332"/>
        <end position="354"/>
    </location>
</feature>
<proteinExistence type="predicted"/>
<evidence type="ECO:0000256" key="1">
    <source>
        <dbReference type="SAM" id="Phobius"/>
    </source>
</evidence>
<keyword evidence="3" id="KW-1185">Reference proteome</keyword>
<evidence type="ECO:0000313" key="3">
    <source>
        <dbReference type="Proteomes" id="UP000520767"/>
    </source>
</evidence>
<sequence>MNRKPGTVLLLAAGLSALYLLWLVLYQTRPEVEPMPEPGQLFGTTGVVLMFTAPFSWLVAGAVLLVRRGGQGQLVAAAVLVAPFAAVAVSRLVVELPLVLVCLPSTVFALWGVRAWQRHRHMPAGLSLAALGWGGLVAISVAGGMNVLFLVYSRLWQAQARSDTMSEGIRSGSFDLEDLVDEQLAIHQTVQTLNMVHAGVIEELAKGAGIAILYLLARRWFDSVLSGMVVGASVGLGFNLAESVEYMARGAPEFQYWARQSVMLFGAHTAFSALVGAGFGIARQVADPRRRRGVILLGFLMAMSGHFVYNAVGPSFTRWLQQLGFGDTVLAVAGPPVTMLVLQGPYLLIGFLLLRGGVRAQTAGLSREFFVEAGSPHGAVTDAEVPVLLDPLRRWLLRVLAARRHGFAAYRHLGRLHAAQLDLGMRLWHQRRGEAGAHEPGETELRDRVLAIRAAAPLSPDRGEKVGT</sequence>
<dbReference type="RefSeq" id="WP_184815662.1">
    <property type="nucleotide sequence ID" value="NZ_JACHJQ010000010.1"/>
</dbReference>
<dbReference type="EMBL" id="JACHJQ010000010">
    <property type="protein sequence ID" value="MBB4911659.1"/>
    <property type="molecule type" value="Genomic_DNA"/>
</dbReference>
<dbReference type="PANTHER" id="PTHR36844:SF1">
    <property type="entry name" value="PROTEASE PRSW"/>
    <property type="match status" value="1"/>
</dbReference>
<name>A0A7W7QE79_9PSEU</name>
<feature type="transmembrane region" description="Helical" evidence="1">
    <location>
        <begin position="128"/>
        <end position="152"/>
    </location>
</feature>
<accession>A0A7W7QE79</accession>
<comment type="caution">
    <text evidence="2">The sequence shown here is derived from an EMBL/GenBank/DDBJ whole genome shotgun (WGS) entry which is preliminary data.</text>
</comment>
<gene>
    <name evidence="2" type="ORF">FHR82_007929</name>
</gene>
<feature type="transmembrane region" description="Helical" evidence="1">
    <location>
        <begin position="46"/>
        <end position="66"/>
    </location>
</feature>